<gene>
    <name evidence="1" type="ORF">EV643_13042</name>
</gene>
<name>A0A4R6JDG9_9ACTN</name>
<accession>A0A4R6JDG9</accession>
<protein>
    <submittedName>
        <fullName evidence="1">Uncharacterized protein</fullName>
    </submittedName>
</protein>
<keyword evidence="2" id="KW-1185">Reference proteome</keyword>
<organism evidence="1 2">
    <name type="scientific">Kribbella caucasensis</name>
    <dbReference type="NCBI Taxonomy" id="2512215"/>
    <lineage>
        <taxon>Bacteria</taxon>
        <taxon>Bacillati</taxon>
        <taxon>Actinomycetota</taxon>
        <taxon>Actinomycetes</taxon>
        <taxon>Propionibacteriales</taxon>
        <taxon>Kribbellaceae</taxon>
        <taxon>Kribbella</taxon>
    </lineage>
</organism>
<evidence type="ECO:0000313" key="2">
    <source>
        <dbReference type="Proteomes" id="UP000295388"/>
    </source>
</evidence>
<dbReference type="Proteomes" id="UP000295388">
    <property type="component" value="Unassembled WGS sequence"/>
</dbReference>
<proteinExistence type="predicted"/>
<dbReference type="EMBL" id="SNWQ01000030">
    <property type="protein sequence ID" value="TDO33859.1"/>
    <property type="molecule type" value="Genomic_DNA"/>
</dbReference>
<comment type="caution">
    <text evidence="1">The sequence shown here is derived from an EMBL/GenBank/DDBJ whole genome shotgun (WGS) entry which is preliminary data.</text>
</comment>
<evidence type="ECO:0000313" key="1">
    <source>
        <dbReference type="EMBL" id="TDO33859.1"/>
    </source>
</evidence>
<dbReference type="RefSeq" id="WP_166665732.1">
    <property type="nucleotide sequence ID" value="NZ_SNWQ01000030.1"/>
</dbReference>
<dbReference type="AlphaFoldDB" id="A0A4R6JDG9"/>
<reference evidence="1 2" key="1">
    <citation type="submission" date="2019-03" db="EMBL/GenBank/DDBJ databases">
        <title>Genomic Encyclopedia of Type Strains, Phase III (KMG-III): the genomes of soil and plant-associated and newly described type strains.</title>
        <authorList>
            <person name="Whitman W."/>
        </authorList>
    </citation>
    <scope>NUCLEOTIDE SEQUENCE [LARGE SCALE GENOMIC DNA]</scope>
    <source>
        <strain evidence="1 2">VKM Ac-2527</strain>
    </source>
</reference>
<sequence length="48" mass="5492">MTKIRQRYEGGSVASCRRCDHLLPVLTSSLLTRRRVIDQMRVASATCR</sequence>